<reference evidence="1 2" key="1">
    <citation type="submission" date="2018-06" db="EMBL/GenBank/DDBJ databases">
        <title>The Genome of Cuscuta australis (Dodder) Provides Insight into the Evolution of Plant Parasitism.</title>
        <authorList>
            <person name="Liu H."/>
        </authorList>
    </citation>
    <scope>NUCLEOTIDE SEQUENCE [LARGE SCALE GENOMIC DNA]</scope>
    <source>
        <strain evidence="2">cv. Yunnan</strain>
        <tissue evidence="1">Vines</tissue>
    </source>
</reference>
<dbReference type="AlphaFoldDB" id="A0A328DGB2"/>
<proteinExistence type="predicted"/>
<keyword evidence="2" id="KW-1185">Reference proteome</keyword>
<protein>
    <submittedName>
        <fullName evidence="1">Uncharacterized protein</fullName>
    </submittedName>
</protein>
<dbReference type="Proteomes" id="UP000249390">
    <property type="component" value="Unassembled WGS sequence"/>
</dbReference>
<evidence type="ECO:0000313" key="1">
    <source>
        <dbReference type="EMBL" id="RAL43231.1"/>
    </source>
</evidence>
<evidence type="ECO:0000313" key="2">
    <source>
        <dbReference type="Proteomes" id="UP000249390"/>
    </source>
</evidence>
<accession>A0A328DGB2</accession>
<name>A0A328DGB2_9ASTE</name>
<dbReference type="EMBL" id="NQVE01000159">
    <property type="protein sequence ID" value="RAL43231.1"/>
    <property type="molecule type" value="Genomic_DNA"/>
</dbReference>
<comment type="caution">
    <text evidence="1">The sequence shown here is derived from an EMBL/GenBank/DDBJ whole genome shotgun (WGS) entry which is preliminary data.</text>
</comment>
<sequence>MGNRLKCEQITLILTIVRIGIESPREEPTSVALVSRELQTHQTSSSSILHFHDLQLSFLAGLHRVGSALELRPSLELGARHCWSSSLEGRHRLGSRAGSGLSSSLLCLEVGSGLGCSSLGGRRRGRCLPMLGTELPDIA</sequence>
<gene>
    <name evidence="1" type="ORF">DM860_015121</name>
</gene>
<organism evidence="1 2">
    <name type="scientific">Cuscuta australis</name>
    <dbReference type="NCBI Taxonomy" id="267555"/>
    <lineage>
        <taxon>Eukaryota</taxon>
        <taxon>Viridiplantae</taxon>
        <taxon>Streptophyta</taxon>
        <taxon>Embryophyta</taxon>
        <taxon>Tracheophyta</taxon>
        <taxon>Spermatophyta</taxon>
        <taxon>Magnoliopsida</taxon>
        <taxon>eudicotyledons</taxon>
        <taxon>Gunneridae</taxon>
        <taxon>Pentapetalae</taxon>
        <taxon>asterids</taxon>
        <taxon>lamiids</taxon>
        <taxon>Solanales</taxon>
        <taxon>Convolvulaceae</taxon>
        <taxon>Cuscuteae</taxon>
        <taxon>Cuscuta</taxon>
        <taxon>Cuscuta subgen. Grammica</taxon>
        <taxon>Cuscuta sect. Cleistogrammica</taxon>
    </lineage>
</organism>